<keyword evidence="2" id="KW-1185">Reference proteome</keyword>
<reference evidence="1" key="1">
    <citation type="submission" date="2021-02" db="EMBL/GenBank/DDBJ databases">
        <authorList>
            <consortium name="DOE Joint Genome Institute"/>
            <person name="Ahrendt S."/>
            <person name="Looney B.P."/>
            <person name="Miyauchi S."/>
            <person name="Morin E."/>
            <person name="Drula E."/>
            <person name="Courty P.E."/>
            <person name="Chicoki N."/>
            <person name="Fauchery L."/>
            <person name="Kohler A."/>
            <person name="Kuo A."/>
            <person name="Labutti K."/>
            <person name="Pangilinan J."/>
            <person name="Lipzen A."/>
            <person name="Riley R."/>
            <person name="Andreopoulos W."/>
            <person name="He G."/>
            <person name="Johnson J."/>
            <person name="Barry K.W."/>
            <person name="Grigoriev I.V."/>
            <person name="Nagy L."/>
            <person name="Hibbett D."/>
            <person name="Henrissat B."/>
            <person name="Matheny P.B."/>
            <person name="Labbe J."/>
            <person name="Martin F."/>
        </authorList>
    </citation>
    <scope>NUCLEOTIDE SEQUENCE</scope>
    <source>
        <strain evidence="1">FP105234-sp</strain>
    </source>
</reference>
<name>A0ACB8SC11_9AGAM</name>
<gene>
    <name evidence="1" type="ORF">FA95DRAFT_26645</name>
</gene>
<protein>
    <submittedName>
        <fullName evidence="1">Uncharacterized protein</fullName>
    </submittedName>
</protein>
<proteinExistence type="predicted"/>
<reference evidence="1" key="2">
    <citation type="journal article" date="2022" name="New Phytol.">
        <title>Evolutionary transition to the ectomycorrhizal habit in the genomes of a hyperdiverse lineage of mushroom-forming fungi.</title>
        <authorList>
            <person name="Looney B."/>
            <person name="Miyauchi S."/>
            <person name="Morin E."/>
            <person name="Drula E."/>
            <person name="Courty P.E."/>
            <person name="Kohler A."/>
            <person name="Kuo A."/>
            <person name="LaButti K."/>
            <person name="Pangilinan J."/>
            <person name="Lipzen A."/>
            <person name="Riley R."/>
            <person name="Andreopoulos W."/>
            <person name="He G."/>
            <person name="Johnson J."/>
            <person name="Nolan M."/>
            <person name="Tritt A."/>
            <person name="Barry K.W."/>
            <person name="Grigoriev I.V."/>
            <person name="Nagy L.G."/>
            <person name="Hibbett D."/>
            <person name="Henrissat B."/>
            <person name="Matheny P.B."/>
            <person name="Labbe J."/>
            <person name="Martin F.M."/>
        </authorList>
    </citation>
    <scope>NUCLEOTIDE SEQUENCE</scope>
    <source>
        <strain evidence="1">FP105234-sp</strain>
    </source>
</reference>
<sequence length="79" mass="9004">MRLDPLFLSVAHPATWLSSRSILILLPANYVCGGQTQWHRHHHEQGLESRNAVSNSFLWSQGTLDLLHFIQLLQFNPSA</sequence>
<organism evidence="1 2">
    <name type="scientific">Auriscalpium vulgare</name>
    <dbReference type="NCBI Taxonomy" id="40419"/>
    <lineage>
        <taxon>Eukaryota</taxon>
        <taxon>Fungi</taxon>
        <taxon>Dikarya</taxon>
        <taxon>Basidiomycota</taxon>
        <taxon>Agaricomycotina</taxon>
        <taxon>Agaricomycetes</taxon>
        <taxon>Russulales</taxon>
        <taxon>Auriscalpiaceae</taxon>
        <taxon>Auriscalpium</taxon>
    </lineage>
</organism>
<dbReference type="Proteomes" id="UP000814033">
    <property type="component" value="Unassembled WGS sequence"/>
</dbReference>
<evidence type="ECO:0000313" key="2">
    <source>
        <dbReference type="Proteomes" id="UP000814033"/>
    </source>
</evidence>
<comment type="caution">
    <text evidence="1">The sequence shown here is derived from an EMBL/GenBank/DDBJ whole genome shotgun (WGS) entry which is preliminary data.</text>
</comment>
<dbReference type="EMBL" id="MU275838">
    <property type="protein sequence ID" value="KAI0054013.1"/>
    <property type="molecule type" value="Genomic_DNA"/>
</dbReference>
<accession>A0ACB8SC11</accession>
<evidence type="ECO:0000313" key="1">
    <source>
        <dbReference type="EMBL" id="KAI0054013.1"/>
    </source>
</evidence>